<organism evidence="1 2">
    <name type="scientific">gamma proteobacterium HTCC2207</name>
    <dbReference type="NCBI Taxonomy" id="314287"/>
    <lineage>
        <taxon>Bacteria</taxon>
        <taxon>Pseudomonadati</taxon>
        <taxon>Pseudomonadota</taxon>
        <taxon>Gammaproteobacteria</taxon>
        <taxon>Cellvibrionales</taxon>
        <taxon>Porticoccaceae</taxon>
        <taxon>SAR92 clade</taxon>
    </lineage>
</organism>
<dbReference type="Proteomes" id="UP000005555">
    <property type="component" value="Unassembled WGS sequence"/>
</dbReference>
<gene>
    <name evidence="1" type="ORF">GB2207_05127</name>
</gene>
<reference evidence="1 2" key="1">
    <citation type="submission" date="2006-03" db="EMBL/GenBank/DDBJ databases">
        <authorList>
            <person name="Giovannoni S.J."/>
            <person name="Cho J.-C."/>
            <person name="Ferriera S."/>
            <person name="Johnson J."/>
            <person name="Kravitz S."/>
            <person name="Halpern A."/>
            <person name="Remington K."/>
            <person name="Beeson K."/>
            <person name="Tran B."/>
            <person name="Rogers Y.-H."/>
            <person name="Friedman R."/>
            <person name="Venter J.C."/>
        </authorList>
    </citation>
    <scope>NUCLEOTIDE SEQUENCE [LARGE SCALE GENOMIC DNA]</scope>
    <source>
        <strain evidence="1 2">HTCC2207</strain>
    </source>
</reference>
<dbReference type="OrthoDB" id="9845781at2"/>
<proteinExistence type="predicted"/>
<name>Q1YRR1_9GAMM</name>
<dbReference type="HOGENOM" id="CLU_1784054_0_0_6"/>
<dbReference type="EMBL" id="AAPI01000004">
    <property type="protein sequence ID" value="EAS46984.1"/>
    <property type="molecule type" value="Genomic_DNA"/>
</dbReference>
<sequence>MNDKTQNNAESSTTNAPDLEDLLDDLYSLQNNLLSDTNAQSLADSDLQLPESLSEEDVHNLEIPILSDVVDDEVDGEKQLGDQFNRAQQHLFEKPSSAQASNHGPSNDQINAVVNKLMAKMRPRIDQLLREKIRHLVVERFKREN</sequence>
<evidence type="ECO:0000313" key="1">
    <source>
        <dbReference type="EMBL" id="EAS46984.1"/>
    </source>
</evidence>
<keyword evidence="2" id="KW-1185">Reference proteome</keyword>
<comment type="caution">
    <text evidence="1">The sequence shown here is derived from an EMBL/GenBank/DDBJ whole genome shotgun (WGS) entry which is preliminary data.</text>
</comment>
<dbReference type="STRING" id="314287.GB2207_05127"/>
<accession>Q1YRR1</accession>
<dbReference type="AlphaFoldDB" id="Q1YRR1"/>
<protein>
    <submittedName>
        <fullName evidence="1">DNA polymerase III subunit chi</fullName>
    </submittedName>
</protein>
<evidence type="ECO:0000313" key="2">
    <source>
        <dbReference type="Proteomes" id="UP000005555"/>
    </source>
</evidence>